<keyword evidence="6" id="KW-1185">Reference proteome</keyword>
<evidence type="ECO:0000313" key="6">
    <source>
        <dbReference type="Proteomes" id="UP000221165"/>
    </source>
</evidence>
<feature type="region of interest" description="Disordered" evidence="4">
    <location>
        <begin position="279"/>
        <end position="310"/>
    </location>
</feature>
<dbReference type="AlphaFoldDB" id="A0A2C6LC55"/>
<evidence type="ECO:0000256" key="4">
    <source>
        <dbReference type="SAM" id="MobiDB-lite"/>
    </source>
</evidence>
<protein>
    <submittedName>
        <fullName evidence="5">Intraflagellar transport component ift74 72 protein</fullName>
    </submittedName>
</protein>
<dbReference type="EMBL" id="MIGC01000518">
    <property type="protein sequence ID" value="PHJ24828.1"/>
    <property type="molecule type" value="Genomic_DNA"/>
</dbReference>
<reference evidence="5 6" key="1">
    <citation type="journal article" date="2017" name="Int. J. Parasitol.">
        <title>The genome of the protozoan parasite Cystoisospora suis and a reverse vaccinology approach to identify vaccine candidates.</title>
        <authorList>
            <person name="Palmieri N."/>
            <person name="Shrestha A."/>
            <person name="Ruttkowski B."/>
            <person name="Beck T."/>
            <person name="Vogl C."/>
            <person name="Tomley F."/>
            <person name="Blake D.P."/>
            <person name="Joachim A."/>
        </authorList>
    </citation>
    <scope>NUCLEOTIDE SEQUENCE [LARGE SCALE GENOMIC DNA]</scope>
    <source>
        <strain evidence="5 6">Wien I</strain>
    </source>
</reference>
<dbReference type="OrthoDB" id="331441at2759"/>
<evidence type="ECO:0000256" key="2">
    <source>
        <dbReference type="ARBA" id="ARBA00023186"/>
    </source>
</evidence>
<accession>A0A2C6LC55</accession>
<keyword evidence="2" id="KW-0143">Chaperone</keyword>
<comment type="similarity">
    <text evidence="1">Belongs to the GrpE family.</text>
</comment>
<feature type="compositionally biased region" description="Basic and acidic residues" evidence="4">
    <location>
        <begin position="279"/>
        <end position="303"/>
    </location>
</feature>
<feature type="coiled-coil region" evidence="3">
    <location>
        <begin position="324"/>
        <end position="408"/>
    </location>
</feature>
<evidence type="ECO:0000313" key="5">
    <source>
        <dbReference type="EMBL" id="PHJ24828.1"/>
    </source>
</evidence>
<feature type="region of interest" description="Disordered" evidence="4">
    <location>
        <begin position="93"/>
        <end position="127"/>
    </location>
</feature>
<keyword evidence="5" id="KW-0282">Flagellum</keyword>
<evidence type="ECO:0000256" key="1">
    <source>
        <dbReference type="ARBA" id="ARBA00009054"/>
    </source>
</evidence>
<feature type="region of interest" description="Disordered" evidence="4">
    <location>
        <begin position="223"/>
        <end position="245"/>
    </location>
</feature>
<keyword evidence="3" id="KW-0175">Coiled coil</keyword>
<organism evidence="5 6">
    <name type="scientific">Cystoisospora suis</name>
    <dbReference type="NCBI Taxonomy" id="483139"/>
    <lineage>
        <taxon>Eukaryota</taxon>
        <taxon>Sar</taxon>
        <taxon>Alveolata</taxon>
        <taxon>Apicomplexa</taxon>
        <taxon>Conoidasida</taxon>
        <taxon>Coccidia</taxon>
        <taxon>Eucoccidiorida</taxon>
        <taxon>Eimeriorina</taxon>
        <taxon>Sarcocystidae</taxon>
        <taxon>Cystoisospora</taxon>
    </lineage>
</organism>
<feature type="coiled-coil region" evidence="3">
    <location>
        <begin position="133"/>
        <end position="174"/>
    </location>
</feature>
<dbReference type="GeneID" id="94424734"/>
<proteinExistence type="inferred from homology"/>
<evidence type="ECO:0000256" key="3">
    <source>
        <dbReference type="SAM" id="Coils"/>
    </source>
</evidence>
<keyword evidence="5" id="KW-0969">Cilium</keyword>
<comment type="caution">
    <text evidence="5">The sequence shown here is derived from an EMBL/GenBank/DDBJ whole genome shotgun (WGS) entry which is preliminary data.</text>
</comment>
<dbReference type="RefSeq" id="XP_067926500.1">
    <property type="nucleotide sequence ID" value="XM_068061523.1"/>
</dbReference>
<gene>
    <name evidence="5" type="ORF">CSUI_001317</name>
</gene>
<dbReference type="InterPro" id="IPR013805">
    <property type="entry name" value="GrpE_CC"/>
</dbReference>
<name>A0A2C6LC55_9APIC</name>
<keyword evidence="5" id="KW-0966">Cell projection</keyword>
<dbReference type="SUPFAM" id="SSF58014">
    <property type="entry name" value="Coiled-coil domain of nucleotide exchange factor GrpE"/>
    <property type="match status" value="1"/>
</dbReference>
<dbReference type="Proteomes" id="UP000221165">
    <property type="component" value="Unassembled WGS sequence"/>
</dbReference>
<sequence>MQAEWTMLMEDTNEERLEAFSKEEREEQDLLQQSIQKHHRQMRDMKKQRLSLDEEIRNLETKLQDDYSRRQLFGLYKERNDLLKKQENLLRALKHGSQGRRRGEEEGQGGGGGELVDGDEGSSRLKESFRYQRGKLIEELEDLGKEVKEIQDKKEKAKETIKRHTIRTEEIKRALQQDEKLDETEKQKMQFLSSKDDEMSTFIERYTDLRVELEAAQKRLEGEIKEEEEQETKLQSELENVPTSEEMQKILASIEKKKKEVEVAQEEVKVLKQNVEEKTKDLDRERNLESLLQGKDKNDDSKRQIYSPETKSSLDQANLFLYEIRELEERDEKMREEIREKFEKKEDLRALVEREKRELAETEKRLRSQLEEAREKAESLEAKKTEVLRSLRENAAHQRLEVLDAELERGHRTVAELQKVVDEEKKKCDPNVIKAVCLSLADQVNDKLKDLAKQRRQNERESILRDGKMCSLLSYGLA</sequence>
<feature type="coiled-coil region" evidence="3">
    <location>
        <begin position="35"/>
        <end position="62"/>
    </location>
</feature>
<dbReference type="VEuPathDB" id="ToxoDB:CSUI_001317"/>